<name>A0A385JP38_9GAMM</name>
<dbReference type="AlphaFoldDB" id="A0A385JP38"/>
<dbReference type="Pfam" id="PF01943">
    <property type="entry name" value="Polysacc_synt"/>
    <property type="match status" value="1"/>
</dbReference>
<evidence type="ECO:0000313" key="6">
    <source>
        <dbReference type="EMBL" id="AXZ00057.1"/>
    </source>
</evidence>
<feature type="transmembrane region" description="Helical" evidence="5">
    <location>
        <begin position="106"/>
        <end position="126"/>
    </location>
</feature>
<feature type="transmembrane region" description="Helical" evidence="5">
    <location>
        <begin position="39"/>
        <end position="61"/>
    </location>
</feature>
<reference evidence="6" key="1">
    <citation type="journal article" date="2017" name="PLoS ONE">
        <title>Genetic diversity of the O antigens of Proteus species and the development of a suspension array for molecular serotyping.</title>
        <authorList>
            <person name="Yu X."/>
            <person name="Torzewska A."/>
            <person name="Zhang X."/>
            <person name="Yin Z."/>
            <person name="Drzewiecka D."/>
            <person name="Cao H."/>
            <person name="Liu B."/>
            <person name="Knirel Y.A."/>
            <person name="Rozalski A."/>
            <person name="Wang L."/>
        </authorList>
    </citation>
    <scope>NUCLEOTIDE SEQUENCE</scope>
    <source>
        <strain evidence="6">G2671</strain>
    </source>
</reference>
<feature type="transmembrane region" description="Helical" evidence="5">
    <location>
        <begin position="285"/>
        <end position="308"/>
    </location>
</feature>
<dbReference type="GO" id="GO:0016020">
    <property type="term" value="C:membrane"/>
    <property type="evidence" value="ECO:0007669"/>
    <property type="project" value="UniProtKB-SubCell"/>
</dbReference>
<keyword evidence="3 5" id="KW-1133">Transmembrane helix</keyword>
<dbReference type="PANTHER" id="PTHR43424">
    <property type="entry name" value="LOCUS PUTATIVE PROTEIN 1-RELATED"/>
    <property type="match status" value="1"/>
</dbReference>
<dbReference type="InterPro" id="IPR002797">
    <property type="entry name" value="Polysacc_synth"/>
</dbReference>
<sequence>MQNKNILIYFASDLLAKAIPFLLIPLLTRYLSPTEYGDISILNIAIEIITILILLGANTYFRVEFFKTSDKNALLYNLFSNVFINFVILTLVLIIVSFYFKNITFNIQNLIFISIISFFQSIFYIITSYYQCSEKSIIVGISNISFSIISNILFITLIIYGLREEARYYSYFIGISLISITLLFKLTIKNKHNIKKPFIDKSYYKFGFSILPHAISWWARSGMERIIISYFMSNFYVGIYSLSLQFVSLLVIISNAVNQAIAPSMMLALNNKRKKEINKLINKSLIINTLCCLSLSVFSIFFISFFISKEYMEVRYVLALMSLGYIFQSIISTYSNVIYFFNNNLFLSKVTFISSFINIALVYLSMNYISSLYSVVIISIITYLITSIIIIIKSKKLIIKGTEC</sequence>
<keyword evidence="4 5" id="KW-0472">Membrane</keyword>
<dbReference type="PANTHER" id="PTHR43424:SF1">
    <property type="entry name" value="LOCUS PUTATIVE PROTEIN 1-RELATED"/>
    <property type="match status" value="1"/>
</dbReference>
<feature type="transmembrane region" description="Helical" evidence="5">
    <location>
        <begin position="314"/>
        <end position="334"/>
    </location>
</feature>
<feature type="transmembrane region" description="Helical" evidence="5">
    <location>
        <begin position="7"/>
        <end position="27"/>
    </location>
</feature>
<feature type="transmembrane region" description="Helical" evidence="5">
    <location>
        <begin position="239"/>
        <end position="264"/>
    </location>
</feature>
<feature type="transmembrane region" description="Helical" evidence="5">
    <location>
        <begin position="138"/>
        <end position="162"/>
    </location>
</feature>
<evidence type="ECO:0000256" key="3">
    <source>
        <dbReference type="ARBA" id="ARBA00022989"/>
    </source>
</evidence>
<feature type="transmembrane region" description="Helical" evidence="5">
    <location>
        <begin position="73"/>
        <end position="100"/>
    </location>
</feature>
<keyword evidence="2 5" id="KW-0812">Transmembrane</keyword>
<evidence type="ECO:0000256" key="1">
    <source>
        <dbReference type="ARBA" id="ARBA00004141"/>
    </source>
</evidence>
<protein>
    <submittedName>
        <fullName evidence="6">Wzx</fullName>
    </submittedName>
</protein>
<dbReference type="InterPro" id="IPR052556">
    <property type="entry name" value="PolySynth_Transporter"/>
</dbReference>
<evidence type="ECO:0000256" key="2">
    <source>
        <dbReference type="ARBA" id="ARBA00022692"/>
    </source>
</evidence>
<feature type="transmembrane region" description="Helical" evidence="5">
    <location>
        <begin position="346"/>
        <end position="366"/>
    </location>
</feature>
<organism evidence="6">
    <name type="scientific">Proteus penneri</name>
    <dbReference type="NCBI Taxonomy" id="102862"/>
    <lineage>
        <taxon>Bacteria</taxon>
        <taxon>Pseudomonadati</taxon>
        <taxon>Pseudomonadota</taxon>
        <taxon>Gammaproteobacteria</taxon>
        <taxon>Enterobacterales</taxon>
        <taxon>Morganellaceae</taxon>
        <taxon>Proteus</taxon>
    </lineage>
</organism>
<dbReference type="EMBL" id="KY710734">
    <property type="protein sequence ID" value="AXZ00057.1"/>
    <property type="molecule type" value="Genomic_DNA"/>
</dbReference>
<feature type="transmembrane region" description="Helical" evidence="5">
    <location>
        <begin position="372"/>
        <end position="392"/>
    </location>
</feature>
<evidence type="ECO:0000256" key="5">
    <source>
        <dbReference type="SAM" id="Phobius"/>
    </source>
</evidence>
<accession>A0A385JP38</accession>
<proteinExistence type="predicted"/>
<comment type="subcellular location">
    <subcellularLocation>
        <location evidence="1">Membrane</location>
        <topology evidence="1">Multi-pass membrane protein</topology>
    </subcellularLocation>
</comment>
<evidence type="ECO:0000256" key="4">
    <source>
        <dbReference type="ARBA" id="ARBA00023136"/>
    </source>
</evidence>
<feature type="transmembrane region" description="Helical" evidence="5">
    <location>
        <begin position="168"/>
        <end position="188"/>
    </location>
</feature>